<comment type="subcellular location">
    <subcellularLocation>
        <location evidence="1">Cytoplasm</location>
        <location evidence="1">Cytoskeleton</location>
    </subcellularLocation>
</comment>
<comment type="caution">
    <text evidence="10">The sequence shown here is derived from an EMBL/GenBank/DDBJ whole genome shotgun (WGS) entry which is preliminary data.</text>
</comment>
<feature type="coiled-coil region" evidence="7">
    <location>
        <begin position="15"/>
        <end position="190"/>
    </location>
</feature>
<dbReference type="Pfam" id="PF04880">
    <property type="entry name" value="NUDE_C"/>
    <property type="match status" value="1"/>
</dbReference>
<feature type="compositionally biased region" description="Polar residues" evidence="8">
    <location>
        <begin position="408"/>
        <end position="417"/>
    </location>
</feature>
<comment type="similarity">
    <text evidence="2">Belongs to the nudE family.</text>
</comment>
<evidence type="ECO:0000256" key="3">
    <source>
        <dbReference type="ARBA" id="ARBA00022490"/>
    </source>
</evidence>
<keyword evidence="11" id="KW-1185">Reference proteome</keyword>
<dbReference type="AlphaFoldDB" id="A0A0N1H3E9"/>
<keyword evidence="6" id="KW-0206">Cytoskeleton</keyword>
<protein>
    <recommendedName>
        <fullName evidence="9">NUDE domain-containing protein</fullName>
    </recommendedName>
</protein>
<organism evidence="10 11">
    <name type="scientific">Cyphellophora attinorum</name>
    <dbReference type="NCBI Taxonomy" id="1664694"/>
    <lineage>
        <taxon>Eukaryota</taxon>
        <taxon>Fungi</taxon>
        <taxon>Dikarya</taxon>
        <taxon>Ascomycota</taxon>
        <taxon>Pezizomycotina</taxon>
        <taxon>Eurotiomycetes</taxon>
        <taxon>Chaetothyriomycetidae</taxon>
        <taxon>Chaetothyriales</taxon>
        <taxon>Cyphellophoraceae</taxon>
        <taxon>Cyphellophora</taxon>
    </lineage>
</organism>
<evidence type="ECO:0000313" key="11">
    <source>
        <dbReference type="Proteomes" id="UP000038010"/>
    </source>
</evidence>
<evidence type="ECO:0000256" key="5">
    <source>
        <dbReference type="ARBA" id="ARBA00023054"/>
    </source>
</evidence>
<accession>A0A0N1H3E9</accession>
<sequence>MPLDDDLVSSSPGPGHTLEENLRYYKKQYETLESELADFQASSKELEAELEKDIEASEKRERQLKDKASNLQYEVDEWKAKHKQAKSEAASAQSTLQKEITELRDTNRTLQLRLRDTEVANDDYERQQRNTESSLEDMESKYNQTLERSVMLEEEMRVGEQEREALRIEAQRLKDELSDINIETEIVKEKLAKAEAVIARRHHLTIDPVASSASPRSELSPTTTDTSFDTPPAKTASSSAVSEAPTPPSPPVSDKSAALPKPKPHGFATPSIPRSRPSLNGNLPTPRQSAFSAVKPNASGAAHIRGSSVQVPAIQRTVPSSTHARQSLGRAGGIPQRSSLPQSQSILHLRNLRNKMQNLEARVHTARSKLPGPVNTPPKASPRSGSAMGNHAIPSSVTVRSRKRAGGSTISGVTSLADSDDTPSAPRTKPSRQSLTSQYARDMPPPTPTHSTFGRSALNDMPAPTSRPSSRGGPQTSSQQPSRPDSRTSTHNRHSFIASHSRPGSRASISNLRGLGNGASYVPNASTDRVRPKSALSSHGPVGYDGAFDADSSSMHNGGDPDDSIMEEAEPDADPLTTPTPRRTSFLIKPSSRTSDIGLSAIPSPVKGSRTSIGGVGAGGRVPSNSISGKRSESAQGQYAAATAASASRRSVAGKRSSLIRPPSRAAASARKEKETEKENSAYDVNETF</sequence>
<name>A0A0N1H3E9_9EURO</name>
<dbReference type="GO" id="GO:0047496">
    <property type="term" value="P:vesicle transport along microtubule"/>
    <property type="evidence" value="ECO:0007669"/>
    <property type="project" value="TreeGrafter"/>
</dbReference>
<gene>
    <name evidence="10" type="ORF">AB675_5049</name>
</gene>
<feature type="region of interest" description="Disordered" evidence="8">
    <location>
        <begin position="209"/>
        <end position="342"/>
    </location>
</feature>
<dbReference type="PANTHER" id="PTHR10921">
    <property type="entry name" value="NUCLEAR DISTRIBUTION PROTEIN NUDE HOMOLOG 1"/>
    <property type="match status" value="1"/>
</dbReference>
<dbReference type="GO" id="GO:0007059">
    <property type="term" value="P:chromosome segregation"/>
    <property type="evidence" value="ECO:0007669"/>
    <property type="project" value="TreeGrafter"/>
</dbReference>
<dbReference type="GO" id="GO:0000776">
    <property type="term" value="C:kinetochore"/>
    <property type="evidence" value="ECO:0007669"/>
    <property type="project" value="TreeGrafter"/>
</dbReference>
<dbReference type="GO" id="GO:0005871">
    <property type="term" value="C:kinesin complex"/>
    <property type="evidence" value="ECO:0007669"/>
    <property type="project" value="TreeGrafter"/>
</dbReference>
<dbReference type="GO" id="GO:0051642">
    <property type="term" value="P:centrosome localization"/>
    <property type="evidence" value="ECO:0007669"/>
    <property type="project" value="TreeGrafter"/>
</dbReference>
<dbReference type="Proteomes" id="UP000038010">
    <property type="component" value="Unassembled WGS sequence"/>
</dbReference>
<feature type="region of interest" description="Disordered" evidence="8">
    <location>
        <begin position="365"/>
        <end position="689"/>
    </location>
</feature>
<evidence type="ECO:0000256" key="8">
    <source>
        <dbReference type="SAM" id="MobiDB-lite"/>
    </source>
</evidence>
<dbReference type="GO" id="GO:0000132">
    <property type="term" value="P:establishment of mitotic spindle orientation"/>
    <property type="evidence" value="ECO:0007669"/>
    <property type="project" value="TreeGrafter"/>
</dbReference>
<feature type="compositionally biased region" description="Low complexity" evidence="8">
    <location>
        <begin position="220"/>
        <end position="232"/>
    </location>
</feature>
<dbReference type="GO" id="GO:0007020">
    <property type="term" value="P:microtubule nucleation"/>
    <property type="evidence" value="ECO:0007669"/>
    <property type="project" value="TreeGrafter"/>
</dbReference>
<evidence type="ECO:0000256" key="6">
    <source>
        <dbReference type="ARBA" id="ARBA00023212"/>
    </source>
</evidence>
<reference evidence="10 11" key="1">
    <citation type="submission" date="2015-06" db="EMBL/GenBank/DDBJ databases">
        <title>Draft genome of the ant-associated black yeast Phialophora attae CBS 131958.</title>
        <authorList>
            <person name="Moreno L.F."/>
            <person name="Stielow B.J."/>
            <person name="de Hoog S."/>
            <person name="Vicente V.A."/>
            <person name="Weiss V.A."/>
            <person name="de Vries M."/>
            <person name="Cruz L.M."/>
            <person name="Souza E.M."/>
        </authorList>
    </citation>
    <scope>NUCLEOTIDE SEQUENCE [LARGE SCALE GENOMIC DNA]</scope>
    <source>
        <strain evidence="10 11">CBS 131958</strain>
    </source>
</reference>
<keyword evidence="4" id="KW-0493">Microtubule</keyword>
<keyword evidence="3" id="KW-0963">Cytoplasm</keyword>
<evidence type="ECO:0000256" key="4">
    <source>
        <dbReference type="ARBA" id="ARBA00022701"/>
    </source>
</evidence>
<proteinExistence type="inferred from homology"/>
<dbReference type="GeneID" id="28737110"/>
<dbReference type="RefSeq" id="XP_017999360.1">
    <property type="nucleotide sequence ID" value="XM_018145230.1"/>
</dbReference>
<feature type="compositionally biased region" description="Basic and acidic residues" evidence="8">
    <location>
        <begin position="670"/>
        <end position="681"/>
    </location>
</feature>
<dbReference type="OrthoDB" id="5877028at2759"/>
<feature type="compositionally biased region" description="Polar residues" evidence="8">
    <location>
        <begin position="277"/>
        <end position="291"/>
    </location>
</feature>
<evidence type="ECO:0000259" key="9">
    <source>
        <dbReference type="Pfam" id="PF04880"/>
    </source>
</evidence>
<dbReference type="EMBL" id="LFJN01000015">
    <property type="protein sequence ID" value="KPI39397.1"/>
    <property type="molecule type" value="Genomic_DNA"/>
</dbReference>
<evidence type="ECO:0000313" key="10">
    <source>
        <dbReference type="EMBL" id="KPI39397.1"/>
    </source>
</evidence>
<evidence type="ECO:0000256" key="1">
    <source>
        <dbReference type="ARBA" id="ARBA00004245"/>
    </source>
</evidence>
<feature type="domain" description="NUDE" evidence="9">
    <location>
        <begin position="134"/>
        <end position="310"/>
    </location>
</feature>
<feature type="compositionally biased region" description="Low complexity" evidence="8">
    <location>
        <begin position="634"/>
        <end position="669"/>
    </location>
</feature>
<evidence type="ECO:0000256" key="7">
    <source>
        <dbReference type="SAM" id="Coils"/>
    </source>
</evidence>
<dbReference type="InterPro" id="IPR033494">
    <property type="entry name" value="NUDE"/>
</dbReference>
<feature type="compositionally biased region" description="Polar residues" evidence="8">
    <location>
        <begin position="466"/>
        <end position="489"/>
    </location>
</feature>
<feature type="compositionally biased region" description="Acidic residues" evidence="8">
    <location>
        <begin position="560"/>
        <end position="573"/>
    </location>
</feature>
<dbReference type="GO" id="GO:0005874">
    <property type="term" value="C:microtubule"/>
    <property type="evidence" value="ECO:0007669"/>
    <property type="project" value="UniProtKB-KW"/>
</dbReference>
<dbReference type="PANTHER" id="PTHR10921:SF1">
    <property type="entry name" value="NUCLEAR DISTRIBUTION PROTEIN NUDE HOMOLOG"/>
    <property type="match status" value="1"/>
</dbReference>
<dbReference type="STRING" id="1664694.A0A0N1H3E9"/>
<evidence type="ECO:0000256" key="2">
    <source>
        <dbReference type="ARBA" id="ARBA00007429"/>
    </source>
</evidence>
<keyword evidence="5 7" id="KW-0175">Coiled coil</keyword>
<dbReference type="VEuPathDB" id="FungiDB:AB675_5049"/>
<dbReference type="InterPro" id="IPR006964">
    <property type="entry name" value="NUDE_dom"/>
</dbReference>
<dbReference type="GO" id="GO:0008017">
    <property type="term" value="F:microtubule binding"/>
    <property type="evidence" value="ECO:0007669"/>
    <property type="project" value="InterPro"/>
</dbReference>
<dbReference type="Gene3D" id="6.10.250.1080">
    <property type="match status" value="1"/>
</dbReference>